<dbReference type="InterPro" id="IPR027417">
    <property type="entry name" value="P-loop_NTPase"/>
</dbReference>
<dbReference type="SMART" id="SM00174">
    <property type="entry name" value="RHO"/>
    <property type="match status" value="1"/>
</dbReference>
<dbReference type="Pfam" id="PF00071">
    <property type="entry name" value="Ras"/>
    <property type="match status" value="1"/>
</dbReference>
<dbReference type="PROSITE" id="PS51419">
    <property type="entry name" value="RAB"/>
    <property type="match status" value="1"/>
</dbReference>
<reference evidence="4" key="1">
    <citation type="submission" date="2022-08" db="EMBL/GenBank/DDBJ databases">
        <title>Novel sulfate-reducing endosymbionts in the free-living metamonad Anaeramoeba.</title>
        <authorList>
            <person name="Jerlstrom-Hultqvist J."/>
            <person name="Cepicka I."/>
            <person name="Gallot-Lavallee L."/>
            <person name="Salas-Leiva D."/>
            <person name="Curtis B.A."/>
            <person name="Zahonova K."/>
            <person name="Pipaliya S."/>
            <person name="Dacks J."/>
            <person name="Roger A.J."/>
        </authorList>
    </citation>
    <scope>NUCLEOTIDE SEQUENCE</scope>
    <source>
        <strain evidence="4">Schooner1</strain>
    </source>
</reference>
<name>A0ABQ8Z4K2_9EUKA</name>
<dbReference type="EMBL" id="JAOAOG010000054">
    <property type="protein sequence ID" value="KAJ6251810.1"/>
    <property type="molecule type" value="Genomic_DNA"/>
</dbReference>
<evidence type="ECO:0000256" key="1">
    <source>
        <dbReference type="ARBA" id="ARBA00006270"/>
    </source>
</evidence>
<proteinExistence type="inferred from homology"/>
<dbReference type="PANTHER" id="PTHR47981:SF20">
    <property type="entry name" value="RAS-RELATED PROTEIN RAB-7A"/>
    <property type="match status" value="1"/>
</dbReference>
<evidence type="ECO:0000313" key="5">
    <source>
        <dbReference type="Proteomes" id="UP001150062"/>
    </source>
</evidence>
<dbReference type="SUPFAM" id="SSF52540">
    <property type="entry name" value="P-loop containing nucleoside triphosphate hydrolases"/>
    <property type="match status" value="1"/>
</dbReference>
<keyword evidence="5" id="KW-1185">Reference proteome</keyword>
<dbReference type="PRINTS" id="PR00449">
    <property type="entry name" value="RASTRNSFRMNG"/>
</dbReference>
<evidence type="ECO:0000256" key="2">
    <source>
        <dbReference type="ARBA" id="ARBA00022741"/>
    </source>
</evidence>
<sequence>MNNLNYAENNQTFTLKIDLKLGILLGSRLDVDLVQEEKKASVGKSSVLNRFTDDIFVNSYLTTIGVDFKTKTLNVENQTVKLQLWDTAGQERFGTLGNTFYRGAKIIILVYDLSNKSSWTKIDEWYSSAMKQTNNSSCEYLLLGNKSDLNNIQVDEDEVKKWCLEKGNMVNFKCSAKTGENVTEAFELLVSHVVNPELKKKYNFRDPNINEADY</sequence>
<dbReference type="SMART" id="SM00175">
    <property type="entry name" value="RAB"/>
    <property type="match status" value="1"/>
</dbReference>
<keyword evidence="2" id="KW-0547">Nucleotide-binding</keyword>
<comment type="caution">
    <text evidence="4">The sequence shown here is derived from an EMBL/GenBank/DDBJ whole genome shotgun (WGS) entry which is preliminary data.</text>
</comment>
<dbReference type="SMART" id="SM00173">
    <property type="entry name" value="RAS"/>
    <property type="match status" value="1"/>
</dbReference>
<keyword evidence="3" id="KW-0342">GTP-binding</keyword>
<organism evidence="4 5">
    <name type="scientific">Anaeramoeba flamelloides</name>
    <dbReference type="NCBI Taxonomy" id="1746091"/>
    <lineage>
        <taxon>Eukaryota</taxon>
        <taxon>Metamonada</taxon>
        <taxon>Anaeramoebidae</taxon>
        <taxon>Anaeramoeba</taxon>
    </lineage>
</organism>
<dbReference type="NCBIfam" id="TIGR00231">
    <property type="entry name" value="small_GTP"/>
    <property type="match status" value="1"/>
</dbReference>
<accession>A0ABQ8Z4K2</accession>
<dbReference type="InterPro" id="IPR001806">
    <property type="entry name" value="Small_GTPase"/>
</dbReference>
<gene>
    <name evidence="4" type="ORF">M0813_01580</name>
</gene>
<protein>
    <submittedName>
        <fullName evidence="4">Rab-type small g protein</fullName>
    </submittedName>
</protein>
<dbReference type="Proteomes" id="UP001150062">
    <property type="component" value="Unassembled WGS sequence"/>
</dbReference>
<evidence type="ECO:0000256" key="3">
    <source>
        <dbReference type="ARBA" id="ARBA00023134"/>
    </source>
</evidence>
<dbReference type="InterPro" id="IPR005225">
    <property type="entry name" value="Small_GTP-bd"/>
</dbReference>
<evidence type="ECO:0000313" key="4">
    <source>
        <dbReference type="EMBL" id="KAJ6251810.1"/>
    </source>
</evidence>
<dbReference type="CDD" id="cd00154">
    <property type="entry name" value="Rab"/>
    <property type="match status" value="1"/>
</dbReference>
<dbReference type="Gene3D" id="3.40.50.300">
    <property type="entry name" value="P-loop containing nucleotide triphosphate hydrolases"/>
    <property type="match status" value="1"/>
</dbReference>
<dbReference type="PANTHER" id="PTHR47981">
    <property type="entry name" value="RAB FAMILY"/>
    <property type="match status" value="1"/>
</dbReference>
<comment type="similarity">
    <text evidence="1">Belongs to the small GTPase superfamily. Rab family.</text>
</comment>